<keyword evidence="1" id="KW-0732">Signal</keyword>
<reference evidence="3 4" key="1">
    <citation type="submission" date="2020-10" db="EMBL/GenBank/DDBJ databases">
        <title>Campylobacter and Helicobacter PacBio genomes.</title>
        <authorList>
            <person name="Lane C."/>
        </authorList>
    </citation>
    <scope>NUCLEOTIDE SEQUENCE [LARGE SCALE GENOMIC DNA]</scope>
    <source>
        <strain evidence="3 4">2016D-0077</strain>
    </source>
</reference>
<dbReference type="SUPFAM" id="SSF54001">
    <property type="entry name" value="Cysteine proteinases"/>
    <property type="match status" value="1"/>
</dbReference>
<dbReference type="PANTHER" id="PTHR38339">
    <property type="entry name" value="TRANSGLUTAMINASE DOMAIN PROTEIN"/>
    <property type="match status" value="1"/>
</dbReference>
<evidence type="ECO:0000259" key="2">
    <source>
        <dbReference type="SMART" id="SM00460"/>
    </source>
</evidence>
<gene>
    <name evidence="3" type="ORF">IMC76_03680</name>
</gene>
<accession>A0A7M1LHJ4</accession>
<evidence type="ECO:0000313" key="4">
    <source>
        <dbReference type="Proteomes" id="UP000594749"/>
    </source>
</evidence>
<feature type="domain" description="Transglutaminase-like" evidence="2">
    <location>
        <begin position="195"/>
        <end position="272"/>
    </location>
</feature>
<organism evidence="3 4">
    <name type="scientific">Campylobacter corcagiensis</name>
    <dbReference type="NCBI Taxonomy" id="1448857"/>
    <lineage>
        <taxon>Bacteria</taxon>
        <taxon>Pseudomonadati</taxon>
        <taxon>Campylobacterota</taxon>
        <taxon>Epsilonproteobacteria</taxon>
        <taxon>Campylobacterales</taxon>
        <taxon>Campylobacteraceae</taxon>
        <taxon>Campylobacter</taxon>
    </lineage>
</organism>
<sequence>MKRRDFFKTGALVAGGVMLPSVSFASQNEDQKGHNIFDITLKHDIKTAGKVTKLWLPLPLNSSYQSMVSAIKNSGNYDEIYQSDFEIPTLFAKFSKENPTITTNFKILTTDRTTDFSKVNFDEKEKLSPEVAKFLEPTKSIQINGIVKQKSDEIVKGVSGDLEKARAIYNWTANNMTRDESIIGCGLGDAKAILESGKLYGKCTDISSVFVALARAAGIPAREIFGIRVGKSRFSKAMGSGDGKSANITGSQHCRAEFYIKGYGWIPCDPGDVTKFRLAEKLTNEDEAVIKIREYLFGNWEMCWIGYNMGRDFVLKPEPFEQPLNNFGYPYAEVDDNVLNYYDRFAYEYKSLTIN</sequence>
<dbReference type="OrthoDB" id="9804872at2"/>
<dbReference type="PANTHER" id="PTHR38339:SF1">
    <property type="entry name" value="TRANSGLUTAMINASE-LIKE DOMAIN-CONTAINING PROTEIN"/>
    <property type="match status" value="1"/>
</dbReference>
<dbReference type="Gene3D" id="3.10.620.30">
    <property type="match status" value="1"/>
</dbReference>
<dbReference type="InterPro" id="IPR038765">
    <property type="entry name" value="Papain-like_cys_pep_sf"/>
</dbReference>
<keyword evidence="4" id="KW-1185">Reference proteome</keyword>
<dbReference type="Pfam" id="PF01841">
    <property type="entry name" value="Transglut_core"/>
    <property type="match status" value="1"/>
</dbReference>
<dbReference type="AlphaFoldDB" id="A0A7M1LHJ4"/>
<dbReference type="SMART" id="SM00460">
    <property type="entry name" value="TGc"/>
    <property type="match status" value="1"/>
</dbReference>
<dbReference type="InterPro" id="IPR002931">
    <property type="entry name" value="Transglutaminase-like"/>
</dbReference>
<dbReference type="RefSeq" id="WP_025802151.1">
    <property type="nucleotide sequence ID" value="NZ_CP053842.1"/>
</dbReference>
<feature type="signal peptide" evidence="1">
    <location>
        <begin position="1"/>
        <end position="25"/>
    </location>
</feature>
<evidence type="ECO:0000256" key="1">
    <source>
        <dbReference type="SAM" id="SignalP"/>
    </source>
</evidence>
<dbReference type="Proteomes" id="UP000594749">
    <property type="component" value="Chromosome"/>
</dbReference>
<protein>
    <submittedName>
        <fullName evidence="3">Transglutaminase domain-containing protein</fullName>
    </submittedName>
</protein>
<feature type="chain" id="PRO_5029749575" evidence="1">
    <location>
        <begin position="26"/>
        <end position="355"/>
    </location>
</feature>
<name>A0A7M1LHJ4_9BACT</name>
<proteinExistence type="predicted"/>
<evidence type="ECO:0000313" key="3">
    <source>
        <dbReference type="EMBL" id="QOQ87910.1"/>
    </source>
</evidence>
<dbReference type="EMBL" id="CP063078">
    <property type="protein sequence ID" value="QOQ87910.1"/>
    <property type="molecule type" value="Genomic_DNA"/>
</dbReference>